<accession>A0A6A6PET9</accession>
<feature type="compositionally biased region" description="Low complexity" evidence="4">
    <location>
        <begin position="155"/>
        <end position="185"/>
    </location>
</feature>
<comment type="similarity">
    <text evidence="2">Belongs to the ESS2 family.</text>
</comment>
<organism evidence="5 6">
    <name type="scientific">Lineolata rhizophorae</name>
    <dbReference type="NCBI Taxonomy" id="578093"/>
    <lineage>
        <taxon>Eukaryota</taxon>
        <taxon>Fungi</taxon>
        <taxon>Dikarya</taxon>
        <taxon>Ascomycota</taxon>
        <taxon>Pezizomycotina</taxon>
        <taxon>Dothideomycetes</taxon>
        <taxon>Dothideomycetes incertae sedis</taxon>
        <taxon>Lineolatales</taxon>
        <taxon>Lineolataceae</taxon>
        <taxon>Lineolata</taxon>
    </lineage>
</organism>
<feature type="compositionally biased region" description="Polar residues" evidence="4">
    <location>
        <begin position="22"/>
        <end position="33"/>
    </location>
</feature>
<evidence type="ECO:0000313" key="5">
    <source>
        <dbReference type="EMBL" id="KAF2462342.1"/>
    </source>
</evidence>
<feature type="region of interest" description="Disordered" evidence="4">
    <location>
        <begin position="352"/>
        <end position="411"/>
    </location>
</feature>
<feature type="compositionally biased region" description="Low complexity" evidence="4">
    <location>
        <begin position="359"/>
        <end position="373"/>
    </location>
</feature>
<protein>
    <submittedName>
        <fullName evidence="5">Nuclear protein DGCR14</fullName>
    </submittedName>
</protein>
<feature type="region of interest" description="Disordered" evidence="4">
    <location>
        <begin position="488"/>
        <end position="522"/>
    </location>
</feature>
<dbReference type="Proteomes" id="UP000799766">
    <property type="component" value="Unassembled WGS sequence"/>
</dbReference>
<sequence>MSTPTPAASTSRALLKRPASAVSATSPSDQAATTALMPPPPPPKRIKRPATVLAEDTYTGALAHIIRRDFFPGLDESARALEYLEALRSRDDAWIDDARRALADARARLAPGRGGAARRGGAAARGGTPLRRTTAAGTPRMTRRGSTGEIGSGAGVAAAAAADETPRGWAGDTPATTTTTTTMARGGDGDGKEGEEGAFTAAGVDVGLSLAGFQARYTSEDNESFNSLLDTQNAERQAKYAWLWAPNGLPSKRRIAQGREMENRKLLGFEDGKAQTEAKERPAMPDGHRHSVKNALMFVPDGVDEDETAAAASGWRPPANKQQDNSAAFKPPKSINHAATRFPLEHEVHGTLLFPDGRSSSTPARPASPSLSAIDDAIAGRPRRTASDLFSDLASEPPDVNENEDADGSSHSLIASEPAAHERDLTPAQMRTLIKARRDAVTLPNYGARTKSDADATRSAAAAAADNPFELRPRSRREALHHALVDRAARAKRDAAASGGDGGGTGTPSGAAPAAAAPTPRFLSSPAVGAGVGAGAGAGAGGAPQGRTPLTPAARRLLGRVTGSPVGRRVGGEGAVFGGEGGRKGKAGRAREKREWWTPAGTPKGGG</sequence>
<dbReference type="InterPro" id="IPR019148">
    <property type="entry name" value="Nuclear_protein_DGCR14_ESS-2"/>
</dbReference>
<reference evidence="5" key="1">
    <citation type="journal article" date="2020" name="Stud. Mycol.">
        <title>101 Dothideomycetes genomes: a test case for predicting lifestyles and emergence of pathogens.</title>
        <authorList>
            <person name="Haridas S."/>
            <person name="Albert R."/>
            <person name="Binder M."/>
            <person name="Bloem J."/>
            <person name="Labutti K."/>
            <person name="Salamov A."/>
            <person name="Andreopoulos B."/>
            <person name="Baker S."/>
            <person name="Barry K."/>
            <person name="Bills G."/>
            <person name="Bluhm B."/>
            <person name="Cannon C."/>
            <person name="Castanera R."/>
            <person name="Culley D."/>
            <person name="Daum C."/>
            <person name="Ezra D."/>
            <person name="Gonzalez J."/>
            <person name="Henrissat B."/>
            <person name="Kuo A."/>
            <person name="Liang C."/>
            <person name="Lipzen A."/>
            <person name="Lutzoni F."/>
            <person name="Magnuson J."/>
            <person name="Mondo S."/>
            <person name="Nolan M."/>
            <person name="Ohm R."/>
            <person name="Pangilinan J."/>
            <person name="Park H.-J."/>
            <person name="Ramirez L."/>
            <person name="Alfaro M."/>
            <person name="Sun H."/>
            <person name="Tritt A."/>
            <person name="Yoshinaga Y."/>
            <person name="Zwiers L.-H."/>
            <person name="Turgeon B."/>
            <person name="Goodwin S."/>
            <person name="Spatafora J."/>
            <person name="Crous P."/>
            <person name="Grigoriev I."/>
        </authorList>
    </citation>
    <scope>NUCLEOTIDE SEQUENCE</scope>
    <source>
        <strain evidence="5">ATCC 16933</strain>
    </source>
</reference>
<name>A0A6A6PET9_9PEZI</name>
<evidence type="ECO:0000256" key="1">
    <source>
        <dbReference type="ARBA" id="ARBA00004123"/>
    </source>
</evidence>
<feature type="compositionally biased region" description="Low complexity" evidence="4">
    <location>
        <begin position="457"/>
        <end position="466"/>
    </location>
</feature>
<gene>
    <name evidence="5" type="ORF">BDY21DRAFT_360277</name>
</gene>
<proteinExistence type="inferred from homology"/>
<feature type="region of interest" description="Disordered" evidence="4">
    <location>
        <begin position="1"/>
        <end position="47"/>
    </location>
</feature>
<comment type="subcellular location">
    <subcellularLocation>
        <location evidence="1">Nucleus</location>
    </subcellularLocation>
</comment>
<evidence type="ECO:0000256" key="3">
    <source>
        <dbReference type="ARBA" id="ARBA00023242"/>
    </source>
</evidence>
<feature type="region of interest" description="Disordered" evidence="4">
    <location>
        <begin position="445"/>
        <end position="474"/>
    </location>
</feature>
<feature type="region of interest" description="Disordered" evidence="4">
    <location>
        <begin position="559"/>
        <end position="607"/>
    </location>
</feature>
<dbReference type="Pfam" id="PF09751">
    <property type="entry name" value="Es2"/>
    <property type="match status" value="1"/>
</dbReference>
<feature type="region of interest" description="Disordered" evidence="4">
    <location>
        <begin position="112"/>
        <end position="194"/>
    </location>
</feature>
<dbReference type="AlphaFoldDB" id="A0A6A6PET9"/>
<dbReference type="OrthoDB" id="19679at2759"/>
<keyword evidence="3" id="KW-0539">Nucleus</keyword>
<feature type="compositionally biased region" description="Low complexity" evidence="4">
    <location>
        <begin position="508"/>
        <end position="519"/>
    </location>
</feature>
<feature type="compositionally biased region" description="Polar residues" evidence="4">
    <location>
        <begin position="1"/>
        <end position="12"/>
    </location>
</feature>
<dbReference type="PANTHER" id="PTHR12940">
    <property type="entry name" value="ES-2 PROTEIN - RELATED"/>
    <property type="match status" value="1"/>
</dbReference>
<dbReference type="GO" id="GO:0071013">
    <property type="term" value="C:catalytic step 2 spliceosome"/>
    <property type="evidence" value="ECO:0007669"/>
    <property type="project" value="TreeGrafter"/>
</dbReference>
<dbReference type="EMBL" id="MU001670">
    <property type="protein sequence ID" value="KAF2462342.1"/>
    <property type="molecule type" value="Genomic_DNA"/>
</dbReference>
<feature type="compositionally biased region" description="Low complexity" evidence="4">
    <location>
        <begin position="119"/>
        <end position="140"/>
    </location>
</feature>
<evidence type="ECO:0000313" key="6">
    <source>
        <dbReference type="Proteomes" id="UP000799766"/>
    </source>
</evidence>
<dbReference type="PANTHER" id="PTHR12940:SF0">
    <property type="entry name" value="SPLICING FACTOR ESS-2 HOMOLOG"/>
    <property type="match status" value="1"/>
</dbReference>
<evidence type="ECO:0000256" key="2">
    <source>
        <dbReference type="ARBA" id="ARBA00009072"/>
    </source>
</evidence>
<keyword evidence="6" id="KW-1185">Reference proteome</keyword>
<feature type="region of interest" description="Disordered" evidence="4">
    <location>
        <begin position="307"/>
        <end position="333"/>
    </location>
</feature>
<evidence type="ECO:0000256" key="4">
    <source>
        <dbReference type="SAM" id="MobiDB-lite"/>
    </source>
</evidence>